<dbReference type="PIRSF" id="PIRSF006060">
    <property type="entry name" value="AA_transporter"/>
    <property type="match status" value="1"/>
</dbReference>
<dbReference type="Proteomes" id="UP000808337">
    <property type="component" value="Unassembled WGS sequence"/>
</dbReference>
<feature type="transmembrane region" description="Helical" evidence="5">
    <location>
        <begin position="118"/>
        <end position="143"/>
    </location>
</feature>
<accession>A0A9D7SSI1</accession>
<evidence type="ECO:0000313" key="6">
    <source>
        <dbReference type="EMBL" id="MBK9981203.1"/>
    </source>
</evidence>
<feature type="transmembrane region" description="Helical" evidence="5">
    <location>
        <begin position="350"/>
        <end position="369"/>
    </location>
</feature>
<dbReference type="GO" id="GO:0016020">
    <property type="term" value="C:membrane"/>
    <property type="evidence" value="ECO:0007669"/>
    <property type="project" value="UniProtKB-SubCell"/>
</dbReference>
<dbReference type="PANTHER" id="PTHR11785:SF512">
    <property type="entry name" value="SOBREMESA, ISOFORM B"/>
    <property type="match status" value="1"/>
</dbReference>
<gene>
    <name evidence="6" type="ORF">IPP15_02055</name>
</gene>
<comment type="caution">
    <text evidence="6">The sequence shown here is derived from an EMBL/GenBank/DDBJ whole genome shotgun (WGS) entry which is preliminary data.</text>
</comment>
<feature type="transmembrane region" description="Helical" evidence="5">
    <location>
        <begin position="381"/>
        <end position="402"/>
    </location>
</feature>
<dbReference type="Gene3D" id="1.20.1740.10">
    <property type="entry name" value="Amino acid/polyamine transporter I"/>
    <property type="match status" value="1"/>
</dbReference>
<dbReference type="InterPro" id="IPR050598">
    <property type="entry name" value="AminoAcid_Transporter"/>
</dbReference>
<feature type="transmembrane region" description="Helical" evidence="5">
    <location>
        <begin position="408"/>
        <end position="429"/>
    </location>
</feature>
<feature type="transmembrane region" description="Helical" evidence="5">
    <location>
        <begin position="42"/>
        <end position="67"/>
    </location>
</feature>
<proteinExistence type="predicted"/>
<keyword evidence="3 5" id="KW-1133">Transmembrane helix</keyword>
<keyword evidence="4 5" id="KW-0472">Membrane</keyword>
<evidence type="ECO:0000256" key="1">
    <source>
        <dbReference type="ARBA" id="ARBA00004141"/>
    </source>
</evidence>
<dbReference type="PANTHER" id="PTHR11785">
    <property type="entry name" value="AMINO ACID TRANSPORTER"/>
    <property type="match status" value="1"/>
</dbReference>
<dbReference type="Pfam" id="PF13520">
    <property type="entry name" value="AA_permease_2"/>
    <property type="match status" value="1"/>
</dbReference>
<dbReference type="GO" id="GO:0015179">
    <property type="term" value="F:L-amino acid transmembrane transporter activity"/>
    <property type="evidence" value="ECO:0007669"/>
    <property type="project" value="TreeGrafter"/>
</dbReference>
<comment type="subcellular location">
    <subcellularLocation>
        <location evidence="1">Membrane</location>
        <topology evidence="1">Multi-pass membrane protein</topology>
    </subcellularLocation>
</comment>
<feature type="transmembrane region" description="Helical" evidence="5">
    <location>
        <begin position="227"/>
        <end position="249"/>
    </location>
</feature>
<sequence>MSQPLKKSINFFALIMIAAGSSIGSGIFISPSDVAGQLSSGAQIIVVWLIGGIVTMTGALSFGELAARHPGTGGVYIYLKEAYGDMVAFLYGWCNLTVITSGAIAALCLAFARYFSIIFHFGSGFNIPIALSALLIVTVINMLGAKLSAIFSSTLTVMKVLGIGIIVIICFSYGSHLLTNLHKVDEGTVKISFGIALVGVLWSYGGWHHASYVGGEVNNAQKVLPKALLFGAIIITLAYISVNAAYLSVMTTREIASSTAVASDALSRVTMIGGLLVAVLIGFSTFGTAGIYTLSAPRIYFKMGEDRTFFPWLSDLHPKFGTPMKAVLLQSSWAAVLMVFWGTFEKLTTYVVFMDWIFMTMAAIGLFIFRRREPETSGTKYKVPFFPIVPMIFIGISTWFLISTIFGRPYQAVAGLILMGIGLPVYFYFKKQNAVLS</sequence>
<feature type="transmembrane region" description="Helical" evidence="5">
    <location>
        <begin position="155"/>
        <end position="175"/>
    </location>
</feature>
<name>A0A9D7SSI1_9BACT</name>
<evidence type="ECO:0000256" key="5">
    <source>
        <dbReference type="SAM" id="Phobius"/>
    </source>
</evidence>
<evidence type="ECO:0000313" key="7">
    <source>
        <dbReference type="Proteomes" id="UP000808337"/>
    </source>
</evidence>
<evidence type="ECO:0000256" key="2">
    <source>
        <dbReference type="ARBA" id="ARBA00022692"/>
    </source>
</evidence>
<feature type="transmembrane region" description="Helical" evidence="5">
    <location>
        <begin position="269"/>
        <end position="294"/>
    </location>
</feature>
<protein>
    <submittedName>
        <fullName evidence="6">Amino acid permease</fullName>
    </submittedName>
</protein>
<dbReference type="InterPro" id="IPR002293">
    <property type="entry name" value="AA/rel_permease1"/>
</dbReference>
<reference evidence="6 7" key="1">
    <citation type="submission" date="2020-10" db="EMBL/GenBank/DDBJ databases">
        <title>Connecting structure to function with the recovery of over 1000 high-quality activated sludge metagenome-assembled genomes encoding full-length rRNA genes using long-read sequencing.</title>
        <authorList>
            <person name="Singleton C.M."/>
            <person name="Petriglieri F."/>
            <person name="Kristensen J.M."/>
            <person name="Kirkegaard R.H."/>
            <person name="Michaelsen T.Y."/>
            <person name="Andersen M.H."/>
            <person name="Karst S.M."/>
            <person name="Dueholm M.S."/>
            <person name="Nielsen P.H."/>
            <person name="Albertsen M."/>
        </authorList>
    </citation>
    <scope>NUCLEOTIDE SEQUENCE [LARGE SCALE GENOMIC DNA]</scope>
    <source>
        <strain evidence="6">Ribe_18-Q3-R11-54_MAXAC.273</strain>
    </source>
</reference>
<evidence type="ECO:0000256" key="3">
    <source>
        <dbReference type="ARBA" id="ARBA00022989"/>
    </source>
</evidence>
<dbReference type="EMBL" id="JADKGY010000001">
    <property type="protein sequence ID" value="MBK9981203.1"/>
    <property type="molecule type" value="Genomic_DNA"/>
</dbReference>
<keyword evidence="2 5" id="KW-0812">Transmembrane</keyword>
<organism evidence="6 7">
    <name type="scientific">Candidatus Opimibacter skivensis</name>
    <dbReference type="NCBI Taxonomy" id="2982028"/>
    <lineage>
        <taxon>Bacteria</taxon>
        <taxon>Pseudomonadati</taxon>
        <taxon>Bacteroidota</taxon>
        <taxon>Saprospiria</taxon>
        <taxon>Saprospirales</taxon>
        <taxon>Saprospiraceae</taxon>
        <taxon>Candidatus Opimibacter</taxon>
    </lineage>
</organism>
<dbReference type="AlphaFoldDB" id="A0A9D7SSI1"/>
<feature type="transmembrane region" description="Helical" evidence="5">
    <location>
        <begin position="12"/>
        <end position="30"/>
    </location>
</feature>
<feature type="transmembrane region" description="Helical" evidence="5">
    <location>
        <begin position="187"/>
        <end position="207"/>
    </location>
</feature>
<evidence type="ECO:0000256" key="4">
    <source>
        <dbReference type="ARBA" id="ARBA00023136"/>
    </source>
</evidence>
<feature type="transmembrane region" description="Helical" evidence="5">
    <location>
        <begin position="88"/>
        <end position="112"/>
    </location>
</feature>